<reference evidence="1 3" key="1">
    <citation type="journal article" date="2008" name="Science">
        <title>The Physcomitrella genome reveals evolutionary insights into the conquest of land by plants.</title>
        <authorList>
            <person name="Rensing S."/>
            <person name="Lang D."/>
            <person name="Zimmer A."/>
            <person name="Terry A."/>
            <person name="Salamov A."/>
            <person name="Shapiro H."/>
            <person name="Nishiyama T."/>
            <person name="Perroud P.-F."/>
            <person name="Lindquist E."/>
            <person name="Kamisugi Y."/>
            <person name="Tanahashi T."/>
            <person name="Sakakibara K."/>
            <person name="Fujita T."/>
            <person name="Oishi K."/>
            <person name="Shin-I T."/>
            <person name="Kuroki Y."/>
            <person name="Toyoda A."/>
            <person name="Suzuki Y."/>
            <person name="Hashimoto A."/>
            <person name="Yamaguchi K."/>
            <person name="Sugano A."/>
            <person name="Kohara Y."/>
            <person name="Fujiyama A."/>
            <person name="Anterola A."/>
            <person name="Aoki S."/>
            <person name="Ashton N."/>
            <person name="Barbazuk W.B."/>
            <person name="Barker E."/>
            <person name="Bennetzen J."/>
            <person name="Bezanilla M."/>
            <person name="Blankenship R."/>
            <person name="Cho S.H."/>
            <person name="Dutcher S."/>
            <person name="Estelle M."/>
            <person name="Fawcett J.A."/>
            <person name="Gundlach H."/>
            <person name="Hanada K."/>
            <person name="Heyl A."/>
            <person name="Hicks K.A."/>
            <person name="Hugh J."/>
            <person name="Lohr M."/>
            <person name="Mayer K."/>
            <person name="Melkozernov A."/>
            <person name="Murata T."/>
            <person name="Nelson D."/>
            <person name="Pils B."/>
            <person name="Prigge M."/>
            <person name="Reiss B."/>
            <person name="Renner T."/>
            <person name="Rombauts S."/>
            <person name="Rushton P."/>
            <person name="Sanderfoot A."/>
            <person name="Schween G."/>
            <person name="Shiu S.-H."/>
            <person name="Stueber K."/>
            <person name="Theodoulou F.L."/>
            <person name="Tu H."/>
            <person name="Van de Peer Y."/>
            <person name="Verrier P.J."/>
            <person name="Waters E."/>
            <person name="Wood A."/>
            <person name="Yang L."/>
            <person name="Cove D."/>
            <person name="Cuming A."/>
            <person name="Hasebe M."/>
            <person name="Lucas S."/>
            <person name="Mishler D.B."/>
            <person name="Reski R."/>
            <person name="Grigoriev I."/>
            <person name="Quatrano R.S."/>
            <person name="Boore J.L."/>
        </authorList>
    </citation>
    <scope>NUCLEOTIDE SEQUENCE [LARGE SCALE GENOMIC DNA]</scope>
    <source>
        <strain evidence="2 3">cv. Gransden 2004</strain>
    </source>
</reference>
<dbReference type="EnsemblPlants" id="Pp3c21_8909V3.1">
    <property type="protein sequence ID" value="PAC:32915730.CDS.1"/>
    <property type="gene ID" value="Pp3c21_8909"/>
</dbReference>
<sequence length="69" mass="8151">MCRQTPLVDHCCYSIHYHRFTSICLTASHEAKFERCRIMSFGCFRRQIILGLWHFYSSTDQNPENGGSY</sequence>
<reference evidence="2" key="3">
    <citation type="submission" date="2020-12" db="UniProtKB">
        <authorList>
            <consortium name="EnsemblPlants"/>
        </authorList>
    </citation>
    <scope>IDENTIFICATION</scope>
</reference>
<evidence type="ECO:0000313" key="2">
    <source>
        <dbReference type="EnsemblPlants" id="PAC:32915730.CDS.1"/>
    </source>
</evidence>
<proteinExistence type="predicted"/>
<reference evidence="1 3" key="2">
    <citation type="journal article" date="2018" name="Plant J.">
        <title>The Physcomitrella patens chromosome-scale assembly reveals moss genome structure and evolution.</title>
        <authorList>
            <person name="Lang D."/>
            <person name="Ullrich K.K."/>
            <person name="Murat F."/>
            <person name="Fuchs J."/>
            <person name="Jenkins J."/>
            <person name="Haas F.B."/>
            <person name="Piednoel M."/>
            <person name="Gundlach H."/>
            <person name="Van Bel M."/>
            <person name="Meyberg R."/>
            <person name="Vives C."/>
            <person name="Morata J."/>
            <person name="Symeonidi A."/>
            <person name="Hiss M."/>
            <person name="Muchero W."/>
            <person name="Kamisugi Y."/>
            <person name="Saleh O."/>
            <person name="Blanc G."/>
            <person name="Decker E.L."/>
            <person name="van Gessel N."/>
            <person name="Grimwood J."/>
            <person name="Hayes R.D."/>
            <person name="Graham S.W."/>
            <person name="Gunter L.E."/>
            <person name="McDaniel S.F."/>
            <person name="Hoernstein S.N.W."/>
            <person name="Larsson A."/>
            <person name="Li F.W."/>
            <person name="Perroud P.F."/>
            <person name="Phillips J."/>
            <person name="Ranjan P."/>
            <person name="Rokshar D.S."/>
            <person name="Rothfels C.J."/>
            <person name="Schneider L."/>
            <person name="Shu S."/>
            <person name="Stevenson D.W."/>
            <person name="Thummler F."/>
            <person name="Tillich M."/>
            <person name="Villarreal Aguilar J.C."/>
            <person name="Widiez T."/>
            <person name="Wong G.K."/>
            <person name="Wymore A."/>
            <person name="Zhang Y."/>
            <person name="Zimmer A.D."/>
            <person name="Quatrano R.S."/>
            <person name="Mayer K.F.X."/>
            <person name="Goodstein D."/>
            <person name="Casacuberta J.M."/>
            <person name="Vandepoele K."/>
            <person name="Reski R."/>
            <person name="Cuming A.C."/>
            <person name="Tuskan G.A."/>
            <person name="Maumus F."/>
            <person name="Salse J."/>
            <person name="Schmutz J."/>
            <person name="Rensing S.A."/>
        </authorList>
    </citation>
    <scope>NUCLEOTIDE SEQUENCE [LARGE SCALE GENOMIC DNA]</scope>
    <source>
        <strain evidence="2 3">cv. Gransden 2004</strain>
    </source>
</reference>
<accession>A0A2K1IR81</accession>
<gene>
    <name evidence="1" type="ORF">PHYPA_025909</name>
</gene>
<evidence type="ECO:0000313" key="3">
    <source>
        <dbReference type="Proteomes" id="UP000006727"/>
    </source>
</evidence>
<dbReference type="AlphaFoldDB" id="A0A2K1IR81"/>
<dbReference type="EMBL" id="ABEU02000021">
    <property type="protein sequence ID" value="PNR31786.1"/>
    <property type="molecule type" value="Genomic_DNA"/>
</dbReference>
<dbReference type="Proteomes" id="UP000006727">
    <property type="component" value="Chromosome 21"/>
</dbReference>
<dbReference type="InParanoid" id="A0A2K1IR81"/>
<protein>
    <submittedName>
        <fullName evidence="1 2">Uncharacterized protein</fullName>
    </submittedName>
</protein>
<evidence type="ECO:0000313" key="1">
    <source>
        <dbReference type="EMBL" id="PNR31786.1"/>
    </source>
</evidence>
<organism evidence="1">
    <name type="scientific">Physcomitrium patens</name>
    <name type="common">Spreading-leaved earth moss</name>
    <name type="synonym">Physcomitrella patens</name>
    <dbReference type="NCBI Taxonomy" id="3218"/>
    <lineage>
        <taxon>Eukaryota</taxon>
        <taxon>Viridiplantae</taxon>
        <taxon>Streptophyta</taxon>
        <taxon>Embryophyta</taxon>
        <taxon>Bryophyta</taxon>
        <taxon>Bryophytina</taxon>
        <taxon>Bryopsida</taxon>
        <taxon>Funariidae</taxon>
        <taxon>Funariales</taxon>
        <taxon>Funariaceae</taxon>
        <taxon>Physcomitrium</taxon>
    </lineage>
</organism>
<keyword evidence="3" id="KW-1185">Reference proteome</keyword>
<name>A0A2K1IR81_PHYPA</name>
<dbReference type="Gramene" id="Pp3c21_8909V3.1">
    <property type="protein sequence ID" value="PAC:32915730.CDS.1"/>
    <property type="gene ID" value="Pp3c21_8909"/>
</dbReference>